<dbReference type="PANTHER" id="PTHR45808">
    <property type="entry name" value="RHO GTPASE-ACTIVATING PROTEIN 68F"/>
    <property type="match status" value="1"/>
</dbReference>
<protein>
    <recommendedName>
        <fullName evidence="1">Rho-GAP domain-containing protein</fullName>
    </recommendedName>
</protein>
<dbReference type="SUPFAM" id="SSF48350">
    <property type="entry name" value="GTPase activation domain, GAP"/>
    <property type="match status" value="1"/>
</dbReference>
<proteinExistence type="predicted"/>
<dbReference type="GO" id="GO:0005737">
    <property type="term" value="C:cytoplasm"/>
    <property type="evidence" value="ECO:0007669"/>
    <property type="project" value="TreeGrafter"/>
</dbReference>
<dbReference type="Pfam" id="PF13716">
    <property type="entry name" value="CRAL_TRIO_2"/>
    <property type="match status" value="1"/>
</dbReference>
<dbReference type="SMART" id="SM00324">
    <property type="entry name" value="RhoGAP"/>
    <property type="match status" value="1"/>
</dbReference>
<dbReference type="GO" id="GO:0005096">
    <property type="term" value="F:GTPase activator activity"/>
    <property type="evidence" value="ECO:0007669"/>
    <property type="project" value="TreeGrafter"/>
</dbReference>
<dbReference type="SUPFAM" id="SSF52087">
    <property type="entry name" value="CRAL/TRIO domain"/>
    <property type="match status" value="1"/>
</dbReference>
<dbReference type="PANTHER" id="PTHR45808:SF2">
    <property type="entry name" value="RHO GTPASE-ACTIVATING PROTEIN 68F"/>
    <property type="match status" value="1"/>
</dbReference>
<dbReference type="InterPro" id="IPR008936">
    <property type="entry name" value="Rho_GTPase_activation_prot"/>
</dbReference>
<accession>A0A9P6YY08</accession>
<dbReference type="GO" id="GO:0007264">
    <property type="term" value="P:small GTPase-mediated signal transduction"/>
    <property type="evidence" value="ECO:0007669"/>
    <property type="project" value="TreeGrafter"/>
</dbReference>
<dbReference type="Pfam" id="PF00620">
    <property type="entry name" value="RhoGAP"/>
    <property type="match status" value="1"/>
</dbReference>
<name>A0A9P6YY08_9FUNG</name>
<evidence type="ECO:0000313" key="3">
    <source>
        <dbReference type="Proteomes" id="UP000740926"/>
    </source>
</evidence>
<organism evidence="2 3">
    <name type="scientific">Rhizopus delemar</name>
    <dbReference type="NCBI Taxonomy" id="936053"/>
    <lineage>
        <taxon>Eukaryota</taxon>
        <taxon>Fungi</taxon>
        <taxon>Fungi incertae sedis</taxon>
        <taxon>Mucoromycota</taxon>
        <taxon>Mucoromycotina</taxon>
        <taxon>Mucoromycetes</taxon>
        <taxon>Mucorales</taxon>
        <taxon>Mucorineae</taxon>
        <taxon>Rhizopodaceae</taxon>
        <taxon>Rhizopus</taxon>
    </lineage>
</organism>
<evidence type="ECO:0000313" key="2">
    <source>
        <dbReference type="EMBL" id="KAG1566725.1"/>
    </source>
</evidence>
<dbReference type="Gene3D" id="1.10.555.10">
    <property type="entry name" value="Rho GTPase activation protein"/>
    <property type="match status" value="1"/>
</dbReference>
<dbReference type="InterPro" id="IPR001251">
    <property type="entry name" value="CRAL-TRIO_dom"/>
</dbReference>
<comment type="caution">
    <text evidence="2">The sequence shown here is derived from an EMBL/GenBank/DDBJ whole genome shotgun (WGS) entry which is preliminary data.</text>
</comment>
<feature type="domain" description="Rho-GAP" evidence="1">
    <location>
        <begin position="196"/>
        <end position="409"/>
    </location>
</feature>
<gene>
    <name evidence="2" type="ORF">G6F50_008876</name>
</gene>
<keyword evidence="3" id="KW-1185">Reference proteome</keyword>
<sequence>MNRLSMSKATSLSSSSPEFKGIAGLNIIYEAGLDPESRPILVLSADNLPDPELYDYDLILSFIMARLDEFVENDYVLVFFSSPARYRPGWFWLLKAYRSLDRKYKKNLKALYVVHLTRMYRLVFDFANRIISPKFARKLHYVSSLSQLATFIKLDSKFISQRVIDYGNQFPNHYNSTPAQARYSFVQSPASLAFGRTLEDLLIIDGQTEEDSYVPKVVIQLTEHIRNYGINKEGIFRKSPSSEELRSAKRAFNQGLEVNLNEYDIDVSAALLKVFIREIPNPLISLTFSDQMGALPDASICTQNTLDKVKEKLLAYYNEKKIHYNLLRYLCKFLKEVSDHSNMNRMNIHNLSVVFTPNIIRSEETSTNNYVNVPDNQHSALENATVYLKQMNQGMALVELLIAKHQELLP</sequence>
<dbReference type="PROSITE" id="PS50238">
    <property type="entry name" value="RHOGAP"/>
    <property type="match status" value="1"/>
</dbReference>
<evidence type="ECO:0000259" key="1">
    <source>
        <dbReference type="PROSITE" id="PS50238"/>
    </source>
</evidence>
<dbReference type="InterPro" id="IPR036865">
    <property type="entry name" value="CRAL-TRIO_dom_sf"/>
</dbReference>
<dbReference type="CDD" id="cd00159">
    <property type="entry name" value="RhoGAP"/>
    <property type="match status" value="1"/>
</dbReference>
<dbReference type="Gene3D" id="3.40.525.10">
    <property type="entry name" value="CRAL-TRIO lipid binding domain"/>
    <property type="match status" value="1"/>
</dbReference>
<dbReference type="InterPro" id="IPR000198">
    <property type="entry name" value="RhoGAP_dom"/>
</dbReference>
<reference evidence="2 3" key="1">
    <citation type="journal article" date="2020" name="Microb. Genom.">
        <title>Genetic diversity of clinical and environmental Mucorales isolates obtained from an investigation of mucormycosis cases among solid organ transplant recipients.</title>
        <authorList>
            <person name="Nguyen M.H."/>
            <person name="Kaul D."/>
            <person name="Muto C."/>
            <person name="Cheng S.J."/>
            <person name="Richter R.A."/>
            <person name="Bruno V.M."/>
            <person name="Liu G."/>
            <person name="Beyhan S."/>
            <person name="Sundermann A.J."/>
            <person name="Mounaud S."/>
            <person name="Pasculle A.W."/>
            <person name="Nierman W.C."/>
            <person name="Driscoll E."/>
            <person name="Cumbie R."/>
            <person name="Clancy C.J."/>
            <person name="Dupont C.L."/>
        </authorList>
    </citation>
    <scope>NUCLEOTIDE SEQUENCE [LARGE SCALE GENOMIC DNA]</scope>
    <source>
        <strain evidence="2 3">GL24</strain>
    </source>
</reference>
<dbReference type="EMBL" id="JAANIU010001641">
    <property type="protein sequence ID" value="KAG1566725.1"/>
    <property type="molecule type" value="Genomic_DNA"/>
</dbReference>
<dbReference type="CDD" id="cd00170">
    <property type="entry name" value="SEC14"/>
    <property type="match status" value="1"/>
</dbReference>
<dbReference type="AlphaFoldDB" id="A0A9P6YY08"/>
<dbReference type="Proteomes" id="UP000740926">
    <property type="component" value="Unassembled WGS sequence"/>
</dbReference>